<protein>
    <recommendedName>
        <fullName evidence="3">Putative 2-succinyl-6-hydroxy-2,4-cyclohexadiene-1-carboxylate synthase</fullName>
        <shortName evidence="3">SHCHC synthase</shortName>
        <ecNumber evidence="3">4.2.99.20</ecNumber>
    </recommendedName>
</protein>
<comment type="subunit">
    <text evidence="3">Monomer.</text>
</comment>
<comment type="function">
    <text evidence="3">Catalyzes a proton abstraction reaction that results in 2,5-elimination of pyruvate from 2-succinyl-5-enolpyruvyl-6-hydroxy-3-cyclohexene-1-carboxylate (SEPHCHC) and the formation of 2-succinyl-6-hydroxy-2,4-cyclohexadiene-1-carboxylate (SHCHC).</text>
</comment>
<dbReference type="NCBIfam" id="TIGR03695">
    <property type="entry name" value="menH_SHCHC"/>
    <property type="match status" value="1"/>
</dbReference>
<dbReference type="PANTHER" id="PTHR42916:SF1">
    <property type="entry name" value="PROTEIN PHYLLO, CHLOROPLASTIC"/>
    <property type="match status" value="1"/>
</dbReference>
<comment type="similarity">
    <text evidence="3">Belongs to the AB hydrolase superfamily. MenH family.</text>
</comment>
<organism evidence="4 5">
    <name type="scientific">Photobacterium damselae</name>
    <dbReference type="NCBI Taxonomy" id="38293"/>
    <lineage>
        <taxon>Bacteria</taxon>
        <taxon>Pseudomonadati</taxon>
        <taxon>Pseudomonadota</taxon>
        <taxon>Gammaproteobacteria</taxon>
        <taxon>Vibrionales</taxon>
        <taxon>Vibrionaceae</taxon>
        <taxon>Photobacterium</taxon>
    </lineage>
</organism>
<dbReference type="OrthoDB" id="9808398at2"/>
<evidence type="ECO:0000256" key="1">
    <source>
        <dbReference type="ARBA" id="ARBA00022428"/>
    </source>
</evidence>
<gene>
    <name evidence="3 4" type="primary">menH</name>
    <name evidence="4" type="ORF">NCTC11647_01965</name>
</gene>
<keyword evidence="2 3" id="KW-0456">Lyase</keyword>
<dbReference type="GO" id="GO:0009234">
    <property type="term" value="P:menaquinone biosynthetic process"/>
    <property type="evidence" value="ECO:0007669"/>
    <property type="project" value="UniProtKB-UniRule"/>
</dbReference>
<keyword evidence="1 3" id="KW-0474">Menaquinone biosynthesis</keyword>
<dbReference type="SUPFAM" id="SSF53474">
    <property type="entry name" value="alpha/beta-Hydrolases"/>
    <property type="match status" value="1"/>
</dbReference>
<comment type="catalytic activity">
    <reaction evidence="3">
        <text>5-enolpyruvoyl-6-hydroxy-2-succinyl-cyclohex-3-ene-1-carboxylate = (1R,6R)-6-hydroxy-2-succinyl-cyclohexa-2,4-diene-1-carboxylate + pyruvate</text>
        <dbReference type="Rhea" id="RHEA:25597"/>
        <dbReference type="ChEBI" id="CHEBI:15361"/>
        <dbReference type="ChEBI" id="CHEBI:58689"/>
        <dbReference type="ChEBI" id="CHEBI:58818"/>
        <dbReference type="EC" id="4.2.99.20"/>
    </reaction>
</comment>
<dbReference type="UniPathway" id="UPA01057">
    <property type="reaction ID" value="UER00900"/>
</dbReference>
<dbReference type="RefSeq" id="WP_005298283.1">
    <property type="nucleotide sequence ID" value="NZ_PYOG01000012.1"/>
</dbReference>
<proteinExistence type="inferred from homology"/>
<evidence type="ECO:0000313" key="5">
    <source>
        <dbReference type="Proteomes" id="UP000251647"/>
    </source>
</evidence>
<dbReference type="InterPro" id="IPR029058">
    <property type="entry name" value="AB_hydrolase_fold"/>
</dbReference>
<comment type="pathway">
    <text evidence="3">Quinol/quinone metabolism; menaquinone biosynthesis.</text>
</comment>
<reference evidence="4 5" key="1">
    <citation type="submission" date="2018-06" db="EMBL/GenBank/DDBJ databases">
        <authorList>
            <consortium name="Pathogen Informatics"/>
            <person name="Doyle S."/>
        </authorList>
    </citation>
    <scope>NUCLEOTIDE SEQUENCE [LARGE SCALE GENOMIC DNA]</scope>
    <source>
        <strain evidence="4 5">NCTC11647</strain>
    </source>
</reference>
<evidence type="ECO:0000313" key="4">
    <source>
        <dbReference type="EMBL" id="SPY28862.1"/>
    </source>
</evidence>
<dbReference type="AlphaFoldDB" id="A0A2T3QJ73"/>
<accession>A0A2T3QJ73</accession>
<dbReference type="EMBL" id="UATL01000001">
    <property type="protein sequence ID" value="SPY28862.1"/>
    <property type="molecule type" value="Genomic_DNA"/>
</dbReference>
<dbReference type="Gene3D" id="3.40.50.1820">
    <property type="entry name" value="alpha/beta hydrolase"/>
    <property type="match status" value="1"/>
</dbReference>
<dbReference type="GO" id="GO:0070205">
    <property type="term" value="F:2-succinyl-6-hydroxy-2,4-cyclohexadiene-1-carboxylate synthase activity"/>
    <property type="evidence" value="ECO:0007669"/>
    <property type="project" value="UniProtKB-UniRule"/>
</dbReference>
<comment type="pathway">
    <text evidence="3">Quinol/quinone metabolism; 1,4-dihydroxy-2-naphthoate biosynthesis; 1,4-dihydroxy-2-naphthoate from chorismate: step 3/7.</text>
</comment>
<dbReference type="PANTHER" id="PTHR42916">
    <property type="entry name" value="2-SUCCINYL-5-ENOLPYRUVYL-6-HYDROXY-3-CYCLOHEXENE-1-CARBOXYLATE SYNTHASE"/>
    <property type="match status" value="1"/>
</dbReference>
<dbReference type="InterPro" id="IPR022485">
    <property type="entry name" value="SHCHC_synthase_MenH"/>
</dbReference>
<dbReference type="HAMAP" id="MF_01660">
    <property type="entry name" value="MenH"/>
    <property type="match status" value="1"/>
</dbReference>
<dbReference type="NCBIfam" id="NF008340">
    <property type="entry name" value="PRK11126.1"/>
    <property type="match status" value="1"/>
</dbReference>
<dbReference type="Pfam" id="PF12697">
    <property type="entry name" value="Abhydrolase_6"/>
    <property type="match status" value="1"/>
</dbReference>
<name>A0A2T3QJ73_PHODM</name>
<evidence type="ECO:0000256" key="2">
    <source>
        <dbReference type="ARBA" id="ARBA00023239"/>
    </source>
</evidence>
<dbReference type="InterPro" id="IPR000073">
    <property type="entry name" value="AB_hydrolase_1"/>
</dbReference>
<dbReference type="UniPathway" id="UPA00079"/>
<dbReference type="EC" id="4.2.99.20" evidence="3"/>
<dbReference type="Proteomes" id="UP000251647">
    <property type="component" value="Unassembled WGS sequence"/>
</dbReference>
<evidence type="ECO:0000256" key="3">
    <source>
        <dbReference type="HAMAP-Rule" id="MF_01660"/>
    </source>
</evidence>
<sequence length="274" mass="30319">MRLYSEIFLPKQSLSDSSCPTLVFLHGLLGNGRDWRHVIDELSHDYPCITLDLPGHGFSVEAIPTSFEQVTQAILETLAARNIERYILIGYSMGGRLAMHTVCQPLLTPNATSQISQPSLLGALLGVVIEGGNPGIEPELQAARWNNDTHWARRFDSEPLPQVLADWYQQSVFSSLNYDQRQSLIVKRSHNSGSGVARMLLATSLAKQPQLAAVLPQVTAPMLYICGKKDQKFCELATQLDLDYTIIEQAGHNVHVEAPHAFAAQIRTFIQSVS</sequence>